<organism evidence="2 3">
    <name type="scientific">Rubrivivax gelatinosus</name>
    <name type="common">Rhodocyclus gelatinosus</name>
    <name type="synonym">Rhodopseudomonas gelatinosa</name>
    <dbReference type="NCBI Taxonomy" id="28068"/>
    <lineage>
        <taxon>Bacteria</taxon>
        <taxon>Pseudomonadati</taxon>
        <taxon>Pseudomonadota</taxon>
        <taxon>Betaproteobacteria</taxon>
        <taxon>Burkholderiales</taxon>
        <taxon>Sphaerotilaceae</taxon>
        <taxon>Rubrivivax</taxon>
    </lineage>
</organism>
<dbReference type="AlphaFoldDB" id="A0A4R2MJW0"/>
<reference evidence="2 3" key="1">
    <citation type="submission" date="2019-03" db="EMBL/GenBank/DDBJ databases">
        <title>Genomic Encyclopedia of Type Strains, Phase IV (KMG-IV): sequencing the most valuable type-strain genomes for metagenomic binning, comparative biology and taxonomic classification.</title>
        <authorList>
            <person name="Goeker M."/>
        </authorList>
    </citation>
    <scope>NUCLEOTIDE SEQUENCE [LARGE SCALE GENOMIC DNA]</scope>
    <source>
        <strain evidence="2 3">DSM 1709</strain>
    </source>
</reference>
<gene>
    <name evidence="2" type="ORF">EV684_101507</name>
</gene>
<dbReference type="EMBL" id="SLXD01000001">
    <property type="protein sequence ID" value="TCP05635.1"/>
    <property type="molecule type" value="Genomic_DNA"/>
</dbReference>
<name>A0A4R2MJW0_RUBGE</name>
<sequence length="226" mass="24018">MNDSQHPVESPEPRPDAAASAAFAARRRRLLKIAGGAAPASLLLVGRPVHATYNCISTSAWGSAMASASAGTGSSAGTKIDGWSHTHWCGNQDYAGYGKPWNVLCSNLKKHYDKWGNFNYTDAKKKLTLEQCGLDAVPSGLAKTELLDAALNGRCSGSSDFTRAVLVALLNQKLLSNSSYSPTNCAPSSHVRDMATGSFDPKSGKSAWGRSEITDYVVQNNLARPK</sequence>
<evidence type="ECO:0000313" key="2">
    <source>
        <dbReference type="EMBL" id="TCP05635.1"/>
    </source>
</evidence>
<dbReference type="GeneID" id="99687234"/>
<feature type="region of interest" description="Disordered" evidence="1">
    <location>
        <begin position="1"/>
        <end position="21"/>
    </location>
</feature>
<dbReference type="Proteomes" id="UP000295106">
    <property type="component" value="Unassembled WGS sequence"/>
</dbReference>
<dbReference type="OrthoDB" id="9156357at2"/>
<evidence type="ECO:0000313" key="3">
    <source>
        <dbReference type="Proteomes" id="UP000295106"/>
    </source>
</evidence>
<protein>
    <submittedName>
        <fullName evidence="2">Uncharacterized protein</fullName>
    </submittedName>
</protein>
<evidence type="ECO:0000256" key="1">
    <source>
        <dbReference type="SAM" id="MobiDB-lite"/>
    </source>
</evidence>
<accession>A0A4R2MJW0</accession>
<proteinExistence type="predicted"/>
<dbReference type="RefSeq" id="WP_132644621.1">
    <property type="nucleotide sequence ID" value="NZ_CP181386.1"/>
</dbReference>
<comment type="caution">
    <text evidence="2">The sequence shown here is derived from an EMBL/GenBank/DDBJ whole genome shotgun (WGS) entry which is preliminary data.</text>
</comment>